<dbReference type="OrthoDB" id="240298at2759"/>
<dbReference type="PANTHER" id="PTHR12763:SF29">
    <property type="entry name" value="MITOCHONDRIAL DNAJ HOMOLOG 2"/>
    <property type="match status" value="1"/>
</dbReference>
<proteinExistence type="predicted"/>
<keyword evidence="4" id="KW-0496">Mitochondrion</keyword>
<evidence type="ECO:0000256" key="8">
    <source>
        <dbReference type="ARBA" id="ARBA00062349"/>
    </source>
</evidence>
<dbReference type="STRING" id="5486.A0A367XRG9"/>
<accession>A0A367XRG9</accession>
<evidence type="ECO:0000256" key="2">
    <source>
        <dbReference type="ARBA" id="ARBA00022792"/>
    </source>
</evidence>
<dbReference type="SMART" id="SM00271">
    <property type="entry name" value="DnaJ"/>
    <property type="match status" value="1"/>
</dbReference>
<keyword evidence="11" id="KW-1185">Reference proteome</keyword>
<evidence type="ECO:0000313" key="11">
    <source>
        <dbReference type="Proteomes" id="UP000253472"/>
    </source>
</evidence>
<evidence type="ECO:0000256" key="4">
    <source>
        <dbReference type="ARBA" id="ARBA00023128"/>
    </source>
</evidence>
<gene>
    <name evidence="10" type="primary">MDJ2_1</name>
    <name evidence="10" type="ORF">Cantr_04141</name>
</gene>
<evidence type="ECO:0000313" key="10">
    <source>
        <dbReference type="EMBL" id="RCK55401.1"/>
    </source>
</evidence>
<dbReference type="GO" id="GO:0001405">
    <property type="term" value="C:PAM complex, Tim23 associated import motor"/>
    <property type="evidence" value="ECO:0007669"/>
    <property type="project" value="TreeGrafter"/>
</dbReference>
<comment type="caution">
    <text evidence="10">The sequence shown here is derived from an EMBL/GenBank/DDBJ whole genome shotgun (WGS) entry which is preliminary data.</text>
</comment>
<dbReference type="Proteomes" id="UP000253472">
    <property type="component" value="Unassembled WGS sequence"/>
</dbReference>
<dbReference type="FunFam" id="1.10.287.110:FF:000001">
    <property type="entry name" value="Import inner membrane translocase subunit tim14"/>
    <property type="match status" value="1"/>
</dbReference>
<keyword evidence="3" id="KW-0811">Translocation</keyword>
<dbReference type="AlphaFoldDB" id="A0A367XRG9"/>
<dbReference type="EMBL" id="QLNQ01000030">
    <property type="protein sequence ID" value="RCK55401.1"/>
    <property type="molecule type" value="Genomic_DNA"/>
</dbReference>
<evidence type="ECO:0000259" key="9">
    <source>
        <dbReference type="PROSITE" id="PS50076"/>
    </source>
</evidence>
<evidence type="ECO:0000256" key="3">
    <source>
        <dbReference type="ARBA" id="ARBA00023010"/>
    </source>
</evidence>
<protein>
    <submittedName>
        <fullName evidence="10">Mitochondrial DnaJ 2</fullName>
    </submittedName>
</protein>
<evidence type="ECO:0000256" key="6">
    <source>
        <dbReference type="ARBA" id="ARBA00023186"/>
    </source>
</evidence>
<keyword evidence="3" id="KW-0813">Transport</keyword>
<keyword evidence="2" id="KW-0999">Mitochondrion inner membrane</keyword>
<dbReference type="PROSITE" id="PS50076">
    <property type="entry name" value="DNAJ_2"/>
    <property type="match status" value="1"/>
</dbReference>
<dbReference type="PANTHER" id="PTHR12763">
    <property type="match status" value="1"/>
</dbReference>
<dbReference type="CDD" id="cd06257">
    <property type="entry name" value="DnaJ"/>
    <property type="match status" value="1"/>
</dbReference>
<reference evidence="10 11" key="1">
    <citation type="submission" date="2018-06" db="EMBL/GenBank/DDBJ databases">
        <title>Whole genome sequencing of Candida tropicalis (genome annotated by CSBL at Korea University).</title>
        <authorList>
            <person name="Ahn J."/>
        </authorList>
    </citation>
    <scope>NUCLEOTIDE SEQUENCE [LARGE SCALE GENOMIC DNA]</scope>
    <source>
        <strain evidence="10 11">ATCC 20962</strain>
    </source>
</reference>
<evidence type="ECO:0000256" key="1">
    <source>
        <dbReference type="ARBA" id="ARBA00004273"/>
    </source>
</evidence>
<keyword evidence="3" id="KW-0653">Protein transport</keyword>
<sequence length="149" mass="16916">MVLPIVAGIGATVVALTAKATIAAYRQYLQLTPAMIATLNNIKLTNYDAADGASAFPHMTRADPRFEHYRYLRAKYPNRPFADPMTEQEALLVLGIEGDDILNVDKKMIRDRYRRLMVLNHPDKKGSEYLSQRINEAKDVLDRSYMVNK</sequence>
<name>A0A367XRG9_9ASCO</name>
<dbReference type="SUPFAM" id="SSF46565">
    <property type="entry name" value="Chaperone J-domain"/>
    <property type="match status" value="1"/>
</dbReference>
<comment type="subcellular location">
    <subcellularLocation>
        <location evidence="1">Mitochondrion inner membrane</location>
    </subcellularLocation>
</comment>
<dbReference type="Gene3D" id="1.10.287.110">
    <property type="entry name" value="DnaJ domain"/>
    <property type="match status" value="1"/>
</dbReference>
<comment type="subunit">
    <text evidence="8">Heterodimer with PAM16. Component of the PAM complex, at least composed of mtHsp70, MGE1, TIM44, PAM16, PAM17 and PAM18.</text>
</comment>
<dbReference type="GO" id="GO:0001671">
    <property type="term" value="F:ATPase activator activity"/>
    <property type="evidence" value="ECO:0007669"/>
    <property type="project" value="UniProtKB-ARBA"/>
</dbReference>
<feature type="domain" description="J" evidence="9">
    <location>
        <begin position="89"/>
        <end position="149"/>
    </location>
</feature>
<evidence type="ECO:0000256" key="5">
    <source>
        <dbReference type="ARBA" id="ARBA00023136"/>
    </source>
</evidence>
<organism evidence="10 11">
    <name type="scientific">Candida viswanathii</name>
    <dbReference type="NCBI Taxonomy" id="5486"/>
    <lineage>
        <taxon>Eukaryota</taxon>
        <taxon>Fungi</taxon>
        <taxon>Dikarya</taxon>
        <taxon>Ascomycota</taxon>
        <taxon>Saccharomycotina</taxon>
        <taxon>Pichiomycetes</taxon>
        <taxon>Debaryomycetaceae</taxon>
        <taxon>Candida/Lodderomyces clade</taxon>
        <taxon>Candida</taxon>
    </lineage>
</organism>
<keyword evidence="6" id="KW-0143">Chaperone</keyword>
<dbReference type="InterPro" id="IPR036869">
    <property type="entry name" value="J_dom_sf"/>
</dbReference>
<dbReference type="InterPro" id="IPR001623">
    <property type="entry name" value="DnaJ_domain"/>
</dbReference>
<keyword evidence="5" id="KW-0472">Membrane</keyword>
<evidence type="ECO:0000256" key="7">
    <source>
        <dbReference type="ARBA" id="ARBA00037395"/>
    </source>
</evidence>
<dbReference type="GO" id="GO:0030150">
    <property type="term" value="P:protein import into mitochondrial matrix"/>
    <property type="evidence" value="ECO:0007669"/>
    <property type="project" value="TreeGrafter"/>
</dbReference>
<comment type="function">
    <text evidence="7">Essential component of the PAM complex, a complex required for the translocation of transit peptide-containing proteins from the inner membrane into the mitochondrial matrix in an ATP-dependent manner. In the complex, it is required to stimulate activity of mtHSP70 (SSC1).</text>
</comment>